<dbReference type="PANTHER" id="PTHR47053">
    <property type="entry name" value="MUREIN DD-ENDOPEPTIDASE MEPH-RELATED"/>
    <property type="match status" value="1"/>
</dbReference>
<reference evidence="7" key="2">
    <citation type="submission" date="2020-09" db="EMBL/GenBank/DDBJ databases">
        <authorList>
            <person name="Sun Q."/>
            <person name="Kim S."/>
        </authorList>
    </citation>
    <scope>NUCLEOTIDE SEQUENCE</scope>
    <source>
        <strain evidence="7">KCTC 12719</strain>
    </source>
</reference>
<dbReference type="Gene3D" id="2.30.30.40">
    <property type="entry name" value="SH3 Domains"/>
    <property type="match status" value="2"/>
</dbReference>
<dbReference type="SUPFAM" id="SSF54001">
    <property type="entry name" value="Cysteine proteinases"/>
    <property type="match status" value="1"/>
</dbReference>
<keyword evidence="3" id="KW-0378">Hydrolase</keyword>
<dbReference type="Proteomes" id="UP000610456">
    <property type="component" value="Unassembled WGS sequence"/>
</dbReference>
<accession>A0A918SFV4</accession>
<dbReference type="GO" id="GO:0008234">
    <property type="term" value="F:cysteine-type peptidase activity"/>
    <property type="evidence" value="ECO:0007669"/>
    <property type="project" value="UniProtKB-KW"/>
</dbReference>
<dbReference type="EMBL" id="BMXB01000007">
    <property type="protein sequence ID" value="GHA38476.1"/>
    <property type="molecule type" value="Genomic_DNA"/>
</dbReference>
<dbReference type="Pfam" id="PF00877">
    <property type="entry name" value="NLPC_P60"/>
    <property type="match status" value="1"/>
</dbReference>
<dbReference type="AlphaFoldDB" id="A0A918SFV4"/>
<dbReference type="Pfam" id="PF08239">
    <property type="entry name" value="SH3_3"/>
    <property type="match status" value="2"/>
</dbReference>
<name>A0A918SFV4_9FLAO</name>
<dbReference type="PROSITE" id="PS51781">
    <property type="entry name" value="SH3B"/>
    <property type="match status" value="1"/>
</dbReference>
<evidence type="ECO:0000256" key="4">
    <source>
        <dbReference type="ARBA" id="ARBA00022807"/>
    </source>
</evidence>
<evidence type="ECO:0000256" key="3">
    <source>
        <dbReference type="ARBA" id="ARBA00022801"/>
    </source>
</evidence>
<dbReference type="PROSITE" id="PS51935">
    <property type="entry name" value="NLPC_P60"/>
    <property type="match status" value="1"/>
</dbReference>
<comment type="similarity">
    <text evidence="1">Belongs to the peptidase C40 family.</text>
</comment>
<evidence type="ECO:0000313" key="7">
    <source>
        <dbReference type="EMBL" id="GHA38476.1"/>
    </source>
</evidence>
<feature type="domain" description="SH3b" evidence="5">
    <location>
        <begin position="92"/>
        <end position="155"/>
    </location>
</feature>
<dbReference type="PANTHER" id="PTHR47053:SF1">
    <property type="entry name" value="MUREIN DD-ENDOPEPTIDASE MEPH-RELATED"/>
    <property type="match status" value="1"/>
</dbReference>
<keyword evidence="8" id="KW-1185">Reference proteome</keyword>
<evidence type="ECO:0000259" key="6">
    <source>
        <dbReference type="PROSITE" id="PS51935"/>
    </source>
</evidence>
<dbReference type="InterPro" id="IPR000064">
    <property type="entry name" value="NLP_P60_dom"/>
</dbReference>
<dbReference type="InterPro" id="IPR051202">
    <property type="entry name" value="Peptidase_C40"/>
</dbReference>
<dbReference type="Gene3D" id="3.90.1720.10">
    <property type="entry name" value="endopeptidase domain like (from Nostoc punctiforme)"/>
    <property type="match status" value="1"/>
</dbReference>
<keyword evidence="2" id="KW-0645">Protease</keyword>
<keyword evidence="4" id="KW-0788">Thiol protease</keyword>
<organism evidence="7 8">
    <name type="scientific">Salinimicrobium marinum</name>
    <dbReference type="NCBI Taxonomy" id="680283"/>
    <lineage>
        <taxon>Bacteria</taxon>
        <taxon>Pseudomonadati</taxon>
        <taxon>Bacteroidota</taxon>
        <taxon>Flavobacteriia</taxon>
        <taxon>Flavobacteriales</taxon>
        <taxon>Flavobacteriaceae</taxon>
        <taxon>Salinimicrobium</taxon>
    </lineage>
</organism>
<dbReference type="InterPro" id="IPR003646">
    <property type="entry name" value="SH3-like_bac-type"/>
</dbReference>
<comment type="caution">
    <text evidence="7">The sequence shown here is derived from an EMBL/GenBank/DDBJ whole genome shotgun (WGS) entry which is preliminary data.</text>
</comment>
<evidence type="ECO:0000256" key="1">
    <source>
        <dbReference type="ARBA" id="ARBA00007074"/>
    </source>
</evidence>
<sequence>MLLGACKSEKTEVSEAPHETDKYIAEVREEYAPDGRVALFDVESRKYENGYVLRGESNLPEAVANLKEKLEVENITYTDSIQLLPSEELEGKTEGVIKISVANLRSRPSHSAELVTQATLGMPVKVLKKDGSWYYIQTPDGYLAWVDYGGVTPISEEDLDTWRAAEKVIFLEPFGFSYVEASANGEVVSDLVAGNILEVLGETNGFYEVKYPNDKKAFVEKSAAQPYRQWVASLQPTGASLIKTSKSLKGLPYLWGGTSPKGVDCSGYTKTIFFLNGMIIPRDASQQIHTGVEVDSTRNFENLIAGDLLFFGRKATDTTSERVIHVGMWIGDNKFIHSMGDVHISTMDTTAADFDEYNYNRYLRTKRVLDQDDNKIIQLAQSDLFINPETTSEK</sequence>
<reference evidence="7" key="1">
    <citation type="journal article" date="2014" name="Int. J. Syst. Evol. Microbiol.">
        <title>Complete genome sequence of Corynebacterium casei LMG S-19264T (=DSM 44701T), isolated from a smear-ripened cheese.</title>
        <authorList>
            <consortium name="US DOE Joint Genome Institute (JGI-PGF)"/>
            <person name="Walter F."/>
            <person name="Albersmeier A."/>
            <person name="Kalinowski J."/>
            <person name="Ruckert C."/>
        </authorList>
    </citation>
    <scope>NUCLEOTIDE SEQUENCE</scope>
    <source>
        <strain evidence="7">KCTC 12719</strain>
    </source>
</reference>
<evidence type="ECO:0000256" key="2">
    <source>
        <dbReference type="ARBA" id="ARBA00022670"/>
    </source>
</evidence>
<proteinExistence type="inferred from homology"/>
<evidence type="ECO:0000259" key="5">
    <source>
        <dbReference type="PROSITE" id="PS51781"/>
    </source>
</evidence>
<gene>
    <name evidence="7" type="ORF">GCM10007103_19840</name>
</gene>
<dbReference type="InterPro" id="IPR038765">
    <property type="entry name" value="Papain-like_cys_pep_sf"/>
</dbReference>
<protein>
    <submittedName>
        <fullName evidence="7">Cytochrome c</fullName>
    </submittedName>
</protein>
<evidence type="ECO:0000313" key="8">
    <source>
        <dbReference type="Proteomes" id="UP000610456"/>
    </source>
</evidence>
<dbReference type="GO" id="GO:0006508">
    <property type="term" value="P:proteolysis"/>
    <property type="evidence" value="ECO:0007669"/>
    <property type="project" value="UniProtKB-KW"/>
</dbReference>
<feature type="domain" description="NlpC/P60" evidence="6">
    <location>
        <begin position="235"/>
        <end position="369"/>
    </location>
</feature>
<dbReference type="SMART" id="SM00287">
    <property type="entry name" value="SH3b"/>
    <property type="match status" value="2"/>
</dbReference>